<dbReference type="EMBL" id="BNCP01000001">
    <property type="protein sequence ID" value="GIL69629.1"/>
    <property type="molecule type" value="Genomic_DNA"/>
</dbReference>
<proteinExistence type="predicted"/>
<name>A0A8J4BUA7_9CHLO</name>
<comment type="caution">
    <text evidence="1">The sequence shown here is derived from an EMBL/GenBank/DDBJ whole genome shotgun (WGS) entry which is preliminary data.</text>
</comment>
<evidence type="ECO:0000313" key="1">
    <source>
        <dbReference type="EMBL" id="GIL69629.1"/>
    </source>
</evidence>
<reference evidence="1" key="1">
    <citation type="journal article" date="2021" name="Proc. Natl. Acad. Sci. U.S.A.">
        <title>Three genomes in the algal genus Volvox reveal the fate of a haploid sex-determining region after a transition to homothallism.</title>
        <authorList>
            <person name="Yamamoto K."/>
            <person name="Hamaji T."/>
            <person name="Kawai-Toyooka H."/>
            <person name="Matsuzaki R."/>
            <person name="Takahashi F."/>
            <person name="Nishimura Y."/>
            <person name="Kawachi M."/>
            <person name="Noguchi H."/>
            <person name="Minakuchi Y."/>
            <person name="Umen J.G."/>
            <person name="Toyoda A."/>
            <person name="Nozaki H."/>
        </authorList>
    </citation>
    <scope>NUCLEOTIDE SEQUENCE</scope>
    <source>
        <strain evidence="2">NIES-3785</strain>
        <strain evidence="1">NIES-3786</strain>
    </source>
</reference>
<keyword evidence="3" id="KW-1185">Reference proteome</keyword>
<protein>
    <submittedName>
        <fullName evidence="1">Uncharacterized protein</fullName>
    </submittedName>
</protein>
<sequence length="479" mass="51784">MKVLYEITLLPDTIMLSAREVTPPQVKPKRNLSAFRWHLAALPLAPFPRASTARSNIGTKGIPFGARDPNAAVVCALGTSYSRDSPAPYKWSWQDDTEPAAILELDASLLSVASSIQDLTAALHNAAASAPSRASITIPSRSLLMSTAQRVLSQRETKHGEACSVADAARFLEAYGTVSQGTLAAVVANTASDIVTAVHYDTRPRLVALVLAKVCSLPNAVANTDRTSTSLQSATARDLVDLLWVLSELQQEELPWEARTTAMAATAPEEADIEMAVAADAPYALQRAILACVRNQDFLAPDLCKVVCALGSLCAAPTTGDPQGSSTQRQPTAAAGTGGYGKGFVVDRDLVQALNEEIRYQLTEFNADFEAADLGRLISGMAGLRLGAAVLADEEYRRILMKAVYGKTQSITDKASVDFALSRLLVDDPEARSMHYDSRWTHEELRWLPRRERDKRRILKEGWYRTKWGGWSPGGDGGA</sequence>
<organism evidence="1 3">
    <name type="scientific">Volvox reticuliferus</name>
    <dbReference type="NCBI Taxonomy" id="1737510"/>
    <lineage>
        <taxon>Eukaryota</taxon>
        <taxon>Viridiplantae</taxon>
        <taxon>Chlorophyta</taxon>
        <taxon>core chlorophytes</taxon>
        <taxon>Chlorophyceae</taxon>
        <taxon>CS clade</taxon>
        <taxon>Chlamydomonadales</taxon>
        <taxon>Volvocaceae</taxon>
        <taxon>Volvox</taxon>
    </lineage>
</organism>
<dbReference type="OrthoDB" id="537921at2759"/>
<evidence type="ECO:0000313" key="2">
    <source>
        <dbReference type="EMBL" id="GIM05868.1"/>
    </source>
</evidence>
<gene>
    <name evidence="1" type="ORF">Vretifemale_554</name>
    <name evidence="2" type="ORF">Vretimale_10285</name>
</gene>
<dbReference type="AlphaFoldDB" id="A0A8J4BUA7"/>
<accession>A0A8J4BUA7</accession>
<dbReference type="Proteomes" id="UP000747110">
    <property type="component" value="Unassembled WGS sequence"/>
</dbReference>
<dbReference type="EMBL" id="BNCQ01000019">
    <property type="protein sequence ID" value="GIM05868.1"/>
    <property type="molecule type" value="Genomic_DNA"/>
</dbReference>
<dbReference type="Proteomes" id="UP000722791">
    <property type="component" value="Unassembled WGS sequence"/>
</dbReference>
<evidence type="ECO:0000313" key="3">
    <source>
        <dbReference type="Proteomes" id="UP000747110"/>
    </source>
</evidence>